<dbReference type="EMBL" id="KZ819719">
    <property type="protein sequence ID" value="PWN53580.1"/>
    <property type="molecule type" value="Genomic_DNA"/>
</dbReference>
<accession>A0ACD0P6B4</accession>
<evidence type="ECO:0000313" key="2">
    <source>
        <dbReference type="Proteomes" id="UP000245626"/>
    </source>
</evidence>
<sequence>MLASKLRGGGHSRAFSHLMVANIWLYSLEDLGESFKAYLCVCNESVAGVRDPSLRVEMQTGEPNESAPGRPQHTGSKVLLAHVTLRDSLNPLSRENDDGSSPLDIMERLSKIETTIKYEIKELGNHCLICTVSYKVLVVESGQQSWVERNFRKFYKFSVPTSPILVRTKAHTAKAPATLLHYDHRVREKVMLEVQVQNTSPSPIVFEGLNLEAEKGWTWKSIDRPSLDEDTETRENERNLGLWRGAEEPLLPDDVRQYLFALVPLSDRPTRPMPPVPLAQLISFDSGSRDVPRSRGQPPNPLLNSSRPSMLSASSQPGGQQQNSSPSKINEFLSESMTVVAPLGKLEIQWRMSQGEQGRLQTSQIARRKHVHLPVTCLPDHAQQESPPAVTGGPFMKSILDESRISERAVVSTPPPISKDGPSDASKISLGTPLTLTSEAPQSFPNPLLECDLSFTPLLLSSSQLFEVDKPFEVHFDLWVRDLSSLYHSQSSGDASETKKEEEEEDSDDDRPLSDIISPRNTPRSLPPVGSRRSSATSTVTASHPRAWRKGTRYLRLAVQHISLPPPGHTLAQSNFSNGATTTDPTSAGQGRPMPNQSIPLRTPSSQFQQNQNLANAVRGSMESIRSDLGGGLSSSMGGMKTPTMSNQATFNPASITSSPNSPAPYRRASGGGPAGPSHLSLTTNAERGGPSSPHTSRSTTPVPPPPPKSPSLLGHVDLASLQQDQAEPTKGARWNLPPPFFDLSRPNLLSKGINPRPGWPDQSVLKLGGSVQFLDPIPIPFNPSPGGGGEGDEAELASSTIRFKSEYVSLEEGLVRIGGIRILVLGWVDRFAEGNASDGNENNKGQEQEEREINLRNPIVLREWDVVAEVWVQGKAC</sequence>
<reference evidence="1 2" key="1">
    <citation type="journal article" date="2018" name="Mol. Biol. Evol.">
        <title>Broad Genomic Sampling Reveals a Smut Pathogenic Ancestry of the Fungal Clade Ustilaginomycotina.</title>
        <authorList>
            <person name="Kijpornyongpan T."/>
            <person name="Mondo S.J."/>
            <person name="Barry K."/>
            <person name="Sandor L."/>
            <person name="Lee J."/>
            <person name="Lipzen A."/>
            <person name="Pangilinan J."/>
            <person name="LaButti K."/>
            <person name="Hainaut M."/>
            <person name="Henrissat B."/>
            <person name="Grigoriev I.V."/>
            <person name="Spatafora J.W."/>
            <person name="Aime M.C."/>
        </authorList>
    </citation>
    <scope>NUCLEOTIDE SEQUENCE [LARGE SCALE GENOMIC DNA]</scope>
    <source>
        <strain evidence="1 2">SA 807</strain>
    </source>
</reference>
<organism evidence="1 2">
    <name type="scientific">Violaceomyces palustris</name>
    <dbReference type="NCBI Taxonomy" id="1673888"/>
    <lineage>
        <taxon>Eukaryota</taxon>
        <taxon>Fungi</taxon>
        <taxon>Dikarya</taxon>
        <taxon>Basidiomycota</taxon>
        <taxon>Ustilaginomycotina</taxon>
        <taxon>Ustilaginomycetes</taxon>
        <taxon>Violaceomycetales</taxon>
        <taxon>Violaceomycetaceae</taxon>
        <taxon>Violaceomyces</taxon>
    </lineage>
</organism>
<keyword evidence="2" id="KW-1185">Reference proteome</keyword>
<protein>
    <submittedName>
        <fullName evidence="1">Uncharacterized protein</fullName>
    </submittedName>
</protein>
<dbReference type="Proteomes" id="UP000245626">
    <property type="component" value="Unassembled WGS sequence"/>
</dbReference>
<name>A0ACD0P6B4_9BASI</name>
<evidence type="ECO:0000313" key="1">
    <source>
        <dbReference type="EMBL" id="PWN53580.1"/>
    </source>
</evidence>
<proteinExistence type="predicted"/>
<gene>
    <name evidence="1" type="ORF">IE53DRAFT_145581</name>
</gene>